<comment type="caution">
    <text evidence="1">The sequence shown here is derived from an EMBL/GenBank/DDBJ whole genome shotgun (WGS) entry which is preliminary data.</text>
</comment>
<dbReference type="Proteomes" id="UP000247792">
    <property type="component" value="Unassembled WGS sequence"/>
</dbReference>
<organism evidence="1 2">
    <name type="scientific">Undibacterium pigrum</name>
    <dbReference type="NCBI Taxonomy" id="401470"/>
    <lineage>
        <taxon>Bacteria</taxon>
        <taxon>Pseudomonadati</taxon>
        <taxon>Pseudomonadota</taxon>
        <taxon>Betaproteobacteria</taxon>
        <taxon>Burkholderiales</taxon>
        <taxon>Oxalobacteraceae</taxon>
        <taxon>Undibacterium</taxon>
    </lineage>
</organism>
<keyword evidence="2" id="KW-1185">Reference proteome</keyword>
<dbReference type="EMBL" id="QJKB01000014">
    <property type="protein sequence ID" value="PXX37842.1"/>
    <property type="molecule type" value="Genomic_DNA"/>
</dbReference>
<name>A0A318JBL6_9BURK</name>
<dbReference type="RefSeq" id="WP_170133674.1">
    <property type="nucleotide sequence ID" value="NZ_QJKB01000014.1"/>
</dbReference>
<feature type="non-terminal residue" evidence="1">
    <location>
        <position position="1"/>
    </location>
</feature>
<reference evidence="1 2" key="1">
    <citation type="submission" date="2018-05" db="EMBL/GenBank/DDBJ databases">
        <title>Genomic Encyclopedia of Type Strains, Phase IV (KMG-IV): sequencing the most valuable type-strain genomes for metagenomic binning, comparative biology and taxonomic classification.</title>
        <authorList>
            <person name="Goeker M."/>
        </authorList>
    </citation>
    <scope>NUCLEOTIDE SEQUENCE [LARGE SCALE GENOMIC DNA]</scope>
    <source>
        <strain evidence="1 2">DSM 19792</strain>
    </source>
</reference>
<protein>
    <submittedName>
        <fullName evidence="1">Uncharacterized protein</fullName>
    </submittedName>
</protein>
<sequence length="1345" mass="131921">TYNTTENGVNLNAQSTANAVARVVTDTINLGAGNDTLVTYGAINLAGAQLSNIENITSNSAVVITASQYAALIAARAALNLSGPVLTFSGVGPHQLTIVDDVAGANNIDLSFISITGGTLVYDVTSSSNATGGGVNNTTTSGAVTVSGSGVAIAGTIGTSPSNGGGQAANGTALTAGGTFNGTAGLNENFTGNAAALVGTTVNGNNGDTDTITISGGGTVNIGSGNTITNIKTLTMDSAAANVVFFSVANSGITTVNGGSGNDYVDLANSGNSMLAGNVNLGTGTNTLVMEGKTYTGTFVSGSGTSDTLYLFNGSNISAANVSGFETVNINNNASVTMTAAQFAGFTTFTAGGTETVNLTTAGTVTANANVENYVLANGSNTFTGAAGLISVNGGTGSDTINVSSVMISATVAPNGINGGLGADTLNVSAVTAALDMSAKVTGVETVNVTGGTNAAWTVTNENGAGVTLNFTKSAANDINNITLGSGGQTLNILGTGTGRTTITGGSGADIINLSATATGADAIALGSNINAIDTVNNFKAAGADLFATGVVPTSLNNLSIANADSSNLAAAIATAATAAGATLANTGQAYTIVVNSGTAAGIYAFQNTGGSVGAVDTGDFIVKLGGTTGTIFATDFGIANAVAVTPGGTFNGTAGANDIFMSTIPGLNGTTIAGNAADTDVLTLTTAGTVTINNGSTGGTLSNLKVLNLANGTNTITYNTSAGFTTINGGSGDDTFIPNTALLPIVVSGGLGTDTIVLSAAYAAVASGSGTFAGNVTGFEKLRLTSVTNQTIDLQTLGNYSDVTFSGANGLTMSNLPSNGNITLNGTGTAFTISNAAFAGGVNDIVNLTLTDASTSAVAFATTGITASGVETFNITTVDGQATPTGLFNDTLTILGNSVKNIYVSGNAGLTMPATSTSLINVDASGITLGGFTWTANALTSTATVKGSASGTNTVNMNSATAGVDYTGGTGNDNITINATVSSTAALGGGNNSLALNGVTLLGTYTAGNTGTDSLAFFSSTPDISNATITGFENLTVVNNANITMTAAQMAQFTGTVNASGTETINLTTAGTVTAFSAVEKYNLANGTNNFTSANVAVSVIGGTGTDTFNFTANQIANFLTTVDGGNGTDTLNVGATTTQNLDFSTKIASIEIINVAGSTGTASVTNPDGAGVTLNYTKSTGDNTITLGTGGQTLNLLGSSASSTTVTGGAAVDTINLQFSGSGSETLIETGANMSNRTQVDIVGNFNSTGTDYFKTGVNAVSVGSYIIGNADTGNYLTTIASGLSIVLNNTGQSYLITIQTGTAAGTYLFQNTGSDTSQFDNTDFFVQLTGTIGGIGAGNLIA</sequence>
<accession>A0A318JBL6</accession>
<evidence type="ECO:0000313" key="2">
    <source>
        <dbReference type="Proteomes" id="UP000247792"/>
    </source>
</evidence>
<proteinExistence type="predicted"/>
<evidence type="ECO:0000313" key="1">
    <source>
        <dbReference type="EMBL" id="PXX37842.1"/>
    </source>
</evidence>
<gene>
    <name evidence="1" type="ORF">DFR42_1141</name>
</gene>
<dbReference type="PRINTS" id="PR00313">
    <property type="entry name" value="CABNDNGRPT"/>
</dbReference>